<keyword evidence="7" id="KW-0915">Sodium</keyword>
<feature type="transmembrane region" description="Helical" evidence="14">
    <location>
        <begin position="98"/>
        <end position="117"/>
    </location>
</feature>
<evidence type="ECO:0000256" key="2">
    <source>
        <dbReference type="ARBA" id="ARBA00007193"/>
    </source>
</evidence>
<keyword evidence="16" id="KW-1185">Reference proteome</keyword>
<keyword evidence="6 14" id="KW-1133">Transmembrane helix</keyword>
<dbReference type="GO" id="GO:0005886">
    <property type="term" value="C:plasma membrane"/>
    <property type="evidence" value="ECO:0007669"/>
    <property type="project" value="TreeGrafter"/>
</dbReference>
<comment type="similarity">
    <text evidence="2 13">Belongs to the amiloride-sensitive sodium channel (TC 1.A.6) family.</text>
</comment>
<evidence type="ECO:0000256" key="6">
    <source>
        <dbReference type="ARBA" id="ARBA00022989"/>
    </source>
</evidence>
<dbReference type="EMBL" id="KN716473">
    <property type="protein sequence ID" value="KJH44446.1"/>
    <property type="molecule type" value="Genomic_DNA"/>
</dbReference>
<evidence type="ECO:0000256" key="8">
    <source>
        <dbReference type="ARBA" id="ARBA00023065"/>
    </source>
</evidence>
<evidence type="ECO:0000256" key="12">
    <source>
        <dbReference type="ARBA" id="ARBA00023303"/>
    </source>
</evidence>
<accession>A0A0D8XPZ0</accession>
<evidence type="ECO:0000256" key="9">
    <source>
        <dbReference type="ARBA" id="ARBA00023136"/>
    </source>
</evidence>
<evidence type="ECO:0000256" key="4">
    <source>
        <dbReference type="ARBA" id="ARBA00022461"/>
    </source>
</evidence>
<evidence type="ECO:0000256" key="5">
    <source>
        <dbReference type="ARBA" id="ARBA00022692"/>
    </source>
</evidence>
<dbReference type="Pfam" id="PF00858">
    <property type="entry name" value="ASC"/>
    <property type="match status" value="1"/>
</dbReference>
<evidence type="ECO:0000256" key="10">
    <source>
        <dbReference type="ARBA" id="ARBA00023180"/>
    </source>
</evidence>
<keyword evidence="3 13" id="KW-0813">Transport</keyword>
<keyword evidence="11 13" id="KW-0739">Sodium transport</keyword>
<dbReference type="PRINTS" id="PR01078">
    <property type="entry name" value="AMINACHANNEL"/>
</dbReference>
<keyword evidence="9 14" id="KW-0472">Membrane</keyword>
<reference evidence="16" key="2">
    <citation type="journal article" date="2016" name="Sci. Rep.">
        <title>Dictyocaulus viviparus genome, variome and transcriptome elucidate lungworm biology and support future intervention.</title>
        <authorList>
            <person name="McNulty S.N."/>
            <person name="Strube C."/>
            <person name="Rosa B.A."/>
            <person name="Martin J.C."/>
            <person name="Tyagi R."/>
            <person name="Choi Y.J."/>
            <person name="Wang Q."/>
            <person name="Hallsworth Pepin K."/>
            <person name="Zhang X."/>
            <person name="Ozersky P."/>
            <person name="Wilson R.K."/>
            <person name="Sternberg P.W."/>
            <person name="Gasser R.B."/>
            <person name="Mitreva M."/>
        </authorList>
    </citation>
    <scope>NUCLEOTIDE SEQUENCE [LARGE SCALE GENOMIC DNA]</scope>
    <source>
        <strain evidence="16">HannoverDv2000</strain>
    </source>
</reference>
<dbReference type="PANTHER" id="PTHR11690:SF296">
    <property type="entry name" value="DEGENERIN-LIKE PROTEIN DEL-10"/>
    <property type="match status" value="1"/>
</dbReference>
<protein>
    <submittedName>
        <fullName evidence="15">Amiloride-sensitive sodium channel</fullName>
    </submittedName>
</protein>
<evidence type="ECO:0000256" key="1">
    <source>
        <dbReference type="ARBA" id="ARBA00004141"/>
    </source>
</evidence>
<dbReference type="AlphaFoldDB" id="A0A0D8XPZ0"/>
<name>A0A0D8XPZ0_DICVI</name>
<reference evidence="15 16" key="1">
    <citation type="submission" date="2013-11" db="EMBL/GenBank/DDBJ databases">
        <title>Draft genome of the bovine lungworm Dictyocaulus viviparus.</title>
        <authorList>
            <person name="Mitreva M."/>
        </authorList>
    </citation>
    <scope>NUCLEOTIDE SEQUENCE [LARGE SCALE GENOMIC DNA]</scope>
    <source>
        <strain evidence="15 16">HannoverDv2000</strain>
    </source>
</reference>
<dbReference type="GO" id="GO:0015280">
    <property type="term" value="F:ligand-gated sodium channel activity"/>
    <property type="evidence" value="ECO:0007669"/>
    <property type="project" value="TreeGrafter"/>
</dbReference>
<dbReference type="Gene3D" id="2.60.470.10">
    <property type="entry name" value="Acid-sensing ion channels like domains"/>
    <property type="match status" value="1"/>
</dbReference>
<comment type="subcellular location">
    <subcellularLocation>
        <location evidence="1">Membrane</location>
        <topology evidence="1">Multi-pass membrane protein</topology>
    </subcellularLocation>
</comment>
<keyword evidence="10" id="KW-0325">Glycoprotein</keyword>
<evidence type="ECO:0000256" key="7">
    <source>
        <dbReference type="ARBA" id="ARBA00023053"/>
    </source>
</evidence>
<keyword evidence="4 13" id="KW-0894">Sodium channel</keyword>
<evidence type="ECO:0000256" key="13">
    <source>
        <dbReference type="RuleBase" id="RU000679"/>
    </source>
</evidence>
<gene>
    <name evidence="15" type="ORF">DICVIV_09525</name>
</gene>
<keyword evidence="12 13" id="KW-0407">Ion channel</keyword>
<evidence type="ECO:0000256" key="11">
    <source>
        <dbReference type="ARBA" id="ARBA00023201"/>
    </source>
</evidence>
<evidence type="ECO:0000256" key="14">
    <source>
        <dbReference type="SAM" id="Phobius"/>
    </source>
</evidence>
<dbReference type="STRING" id="29172.A0A0D8XPZ0"/>
<evidence type="ECO:0000256" key="3">
    <source>
        <dbReference type="ARBA" id="ARBA00022448"/>
    </source>
</evidence>
<evidence type="ECO:0000313" key="15">
    <source>
        <dbReference type="EMBL" id="KJH44446.1"/>
    </source>
</evidence>
<keyword evidence="5 13" id="KW-0812">Transmembrane</keyword>
<dbReference type="InterPro" id="IPR001873">
    <property type="entry name" value="ENaC"/>
</dbReference>
<dbReference type="OrthoDB" id="6502088at2759"/>
<proteinExistence type="inferred from homology"/>
<keyword evidence="8 13" id="KW-0406">Ion transport</keyword>
<evidence type="ECO:0000313" key="16">
    <source>
        <dbReference type="Proteomes" id="UP000053766"/>
    </source>
</evidence>
<dbReference type="Proteomes" id="UP000053766">
    <property type="component" value="Unassembled WGS sequence"/>
</dbReference>
<sequence length="474" mass="53627">MPRMAERLVGTFAPPDNNPLGTSVGEFGNSIHHIRQSRTNLTSSPGSPAQSNLKITAVETDSGLFEVESKKNDLLDIIQEANMDGVRHLKANDPWSRYIWCFIIIVFVILALIQIYYQIKLFYSAPIATNIDAQYASTITFPTIAICNNNQFRLTYITGARILNRRAKANKGSIKSISGRPRTVFEEVLEKTWDMDAVRFLRSAAHWKSRMILGCTWPNGTSCRMSDFKPVWTLSGLCWAINTDAKAPLEVVGSGVDHALRLLLNVETYERIDACTNHFRTNSIPGIKILIYNQTDIPLNSHNGVNVPAGYSIDIRFRMQYHRRLPGEHCIAETGVYSNNERHFNSSFNLRTCAVRKTLREIEYECECSIARAFTQEAVARQKACTVDDYFGCVKGVIERTMTQGSRTVCLPPCESVEYIAMQDMNRLPQNLMPALIEGNEEDDEDDVDQEEIDEDVRTSTELFNVELHTLLSY</sequence>
<organism evidence="15 16">
    <name type="scientific">Dictyocaulus viviparus</name>
    <name type="common">Bovine lungworm</name>
    <dbReference type="NCBI Taxonomy" id="29172"/>
    <lineage>
        <taxon>Eukaryota</taxon>
        <taxon>Metazoa</taxon>
        <taxon>Ecdysozoa</taxon>
        <taxon>Nematoda</taxon>
        <taxon>Chromadorea</taxon>
        <taxon>Rhabditida</taxon>
        <taxon>Rhabditina</taxon>
        <taxon>Rhabditomorpha</taxon>
        <taxon>Strongyloidea</taxon>
        <taxon>Metastrongylidae</taxon>
        <taxon>Dictyocaulus</taxon>
    </lineage>
</organism>
<dbReference type="PANTHER" id="PTHR11690">
    <property type="entry name" value="AMILORIDE-SENSITIVE SODIUM CHANNEL-RELATED"/>
    <property type="match status" value="1"/>
</dbReference>